<dbReference type="EMBL" id="RMBX01000028">
    <property type="protein sequence ID" value="RPD37862.1"/>
    <property type="molecule type" value="Genomic_DNA"/>
</dbReference>
<dbReference type="Pfam" id="PF02371">
    <property type="entry name" value="Transposase_20"/>
    <property type="match status" value="1"/>
</dbReference>
<evidence type="ECO:0000259" key="2">
    <source>
        <dbReference type="Pfam" id="PF01548"/>
    </source>
</evidence>
<dbReference type="Proteomes" id="UP000279089">
    <property type="component" value="Unassembled WGS sequence"/>
</dbReference>
<dbReference type="PANTHER" id="PTHR33055:SF3">
    <property type="entry name" value="PUTATIVE TRANSPOSASE FOR IS117-RELATED"/>
    <property type="match status" value="1"/>
</dbReference>
<dbReference type="InterPro" id="IPR002525">
    <property type="entry name" value="Transp_IS110-like_N"/>
</dbReference>
<dbReference type="NCBIfam" id="NF033542">
    <property type="entry name" value="transpos_IS110"/>
    <property type="match status" value="1"/>
</dbReference>
<dbReference type="GO" id="GO:0003677">
    <property type="term" value="F:DNA binding"/>
    <property type="evidence" value="ECO:0007669"/>
    <property type="project" value="InterPro"/>
</dbReference>
<dbReference type="OrthoDB" id="964423at2"/>
<keyword evidence="1" id="KW-0812">Transmembrane</keyword>
<sequence length="330" mass="37228">MKFPHIFGIDVSKKVLDVVCHTNGQHLQVPNTLAGFEALQVQLRQDQIAAGECFFIFEHTGLYSKPFERFCQQAGWPYRAVPGLAIKRSAGITRGKSDRVDAARIARYGHEKREQLKPQPPVDQWVEKLTTLMNHRDKLVCQQAGYKATVKEQQRFLQLEEQDVLITTQQAIISCLQQQIARVETAIMQLIRSHPALNRNYELLISITAIGFVNAVYILAATGNFTRFATARKFACYCGIAPFEHSSGSSIRGTTRVSPLANKKLKSLLDLAAKCAINYDKELGAYYQRRIAMGKSKMGSINVVRNKLIYRMFAVIKRQTPFDKNYLAAA</sequence>
<dbReference type="GO" id="GO:0006313">
    <property type="term" value="P:DNA transposition"/>
    <property type="evidence" value="ECO:0007669"/>
    <property type="project" value="InterPro"/>
</dbReference>
<dbReference type="AlphaFoldDB" id="A0A3N4M486"/>
<keyword evidence="1" id="KW-1133">Transmembrane helix</keyword>
<protein>
    <submittedName>
        <fullName evidence="4">IS110 family transposase</fullName>
    </submittedName>
</protein>
<feature type="transmembrane region" description="Helical" evidence="1">
    <location>
        <begin position="203"/>
        <end position="225"/>
    </location>
</feature>
<feature type="domain" description="Transposase IS116/IS110/IS902 C-terminal" evidence="3">
    <location>
        <begin position="202"/>
        <end position="288"/>
    </location>
</feature>
<proteinExistence type="predicted"/>
<evidence type="ECO:0000313" key="4">
    <source>
        <dbReference type="EMBL" id="RPD37862.1"/>
    </source>
</evidence>
<dbReference type="Pfam" id="PF01548">
    <property type="entry name" value="DEDD_Tnp_IS110"/>
    <property type="match status" value="1"/>
</dbReference>
<accession>A0A3N4M486</accession>
<dbReference type="PANTHER" id="PTHR33055">
    <property type="entry name" value="TRANSPOSASE FOR INSERTION SEQUENCE ELEMENT IS1111A"/>
    <property type="match status" value="1"/>
</dbReference>
<reference evidence="5" key="1">
    <citation type="submission" date="2018-11" db="EMBL/GenBank/DDBJ databases">
        <title>Chitinophaga lutea sp.nov., isolate from arsenic contaminated soil.</title>
        <authorList>
            <person name="Zong Y."/>
        </authorList>
    </citation>
    <scope>NUCLEOTIDE SEQUENCE [LARGE SCALE GENOMIC DNA]</scope>
    <source>
        <strain evidence="5">YLT18</strain>
    </source>
</reference>
<evidence type="ECO:0000259" key="3">
    <source>
        <dbReference type="Pfam" id="PF02371"/>
    </source>
</evidence>
<keyword evidence="5" id="KW-1185">Reference proteome</keyword>
<organism evidence="4 5">
    <name type="scientific">Chitinophaga barathri</name>
    <dbReference type="NCBI Taxonomy" id="1647451"/>
    <lineage>
        <taxon>Bacteria</taxon>
        <taxon>Pseudomonadati</taxon>
        <taxon>Bacteroidota</taxon>
        <taxon>Chitinophagia</taxon>
        <taxon>Chitinophagales</taxon>
        <taxon>Chitinophagaceae</taxon>
        <taxon>Chitinophaga</taxon>
    </lineage>
</organism>
<feature type="domain" description="Transposase IS110-like N-terminal" evidence="2">
    <location>
        <begin position="8"/>
        <end position="145"/>
    </location>
</feature>
<dbReference type="InterPro" id="IPR047650">
    <property type="entry name" value="Transpos_IS110"/>
</dbReference>
<name>A0A3N4M486_9BACT</name>
<gene>
    <name evidence="4" type="ORF">EG028_27895</name>
</gene>
<evidence type="ECO:0000256" key="1">
    <source>
        <dbReference type="SAM" id="Phobius"/>
    </source>
</evidence>
<evidence type="ECO:0000313" key="5">
    <source>
        <dbReference type="Proteomes" id="UP000279089"/>
    </source>
</evidence>
<dbReference type="GO" id="GO:0004803">
    <property type="term" value="F:transposase activity"/>
    <property type="evidence" value="ECO:0007669"/>
    <property type="project" value="InterPro"/>
</dbReference>
<dbReference type="InterPro" id="IPR003346">
    <property type="entry name" value="Transposase_20"/>
</dbReference>
<keyword evidence="1" id="KW-0472">Membrane</keyword>
<comment type="caution">
    <text evidence="4">The sequence shown here is derived from an EMBL/GenBank/DDBJ whole genome shotgun (WGS) entry which is preliminary data.</text>
</comment>